<proteinExistence type="predicted"/>
<dbReference type="EMBL" id="LAZR01057116">
    <property type="protein sequence ID" value="KKK72721.1"/>
    <property type="molecule type" value="Genomic_DNA"/>
</dbReference>
<reference evidence="1" key="1">
    <citation type="journal article" date="2015" name="Nature">
        <title>Complex archaea that bridge the gap between prokaryotes and eukaryotes.</title>
        <authorList>
            <person name="Spang A."/>
            <person name="Saw J.H."/>
            <person name="Jorgensen S.L."/>
            <person name="Zaremba-Niedzwiedzka K."/>
            <person name="Martijn J."/>
            <person name="Lind A.E."/>
            <person name="van Eijk R."/>
            <person name="Schleper C."/>
            <person name="Guy L."/>
            <person name="Ettema T.J."/>
        </authorList>
    </citation>
    <scope>NUCLEOTIDE SEQUENCE</scope>
</reference>
<gene>
    <name evidence="1" type="ORF">LCGC14_2901050</name>
</gene>
<comment type="caution">
    <text evidence="1">The sequence shown here is derived from an EMBL/GenBank/DDBJ whole genome shotgun (WGS) entry which is preliminary data.</text>
</comment>
<sequence length="240" mass="25571">MATVKEINHDSSTVLANFYTDTIIDADGRATVTVGSALNGSTNGVNLDYDTAGTSNVILVETFAALTGNDLRLRFRIDWSNVSVIPANERFFIDLEDSVGNDIFRVEIASDGIGGFVEIFAQYWSDSSAGLVSIGANQAISDNSELCIGLRAIKETADTNADGEVELFVSGVSVLSISNADNFNRFGNQVARVLVRWNNASGGVGDIYYDEWILDNDNTADLGCAGLFSGYDLIPGGGQP</sequence>
<dbReference type="AlphaFoldDB" id="A0A0F9AKJ3"/>
<protein>
    <submittedName>
        <fullName evidence="1">Uncharacterized protein</fullName>
    </submittedName>
</protein>
<name>A0A0F9AKJ3_9ZZZZ</name>
<dbReference type="Gene3D" id="2.60.120.200">
    <property type="match status" value="1"/>
</dbReference>
<organism evidence="1">
    <name type="scientific">marine sediment metagenome</name>
    <dbReference type="NCBI Taxonomy" id="412755"/>
    <lineage>
        <taxon>unclassified sequences</taxon>
        <taxon>metagenomes</taxon>
        <taxon>ecological metagenomes</taxon>
    </lineage>
</organism>
<accession>A0A0F9AKJ3</accession>
<evidence type="ECO:0000313" key="1">
    <source>
        <dbReference type="EMBL" id="KKK72721.1"/>
    </source>
</evidence>